<dbReference type="EMBL" id="JAFIDN010000009">
    <property type="protein sequence ID" value="MBP3193210.1"/>
    <property type="molecule type" value="Genomic_DNA"/>
</dbReference>
<comment type="caution">
    <text evidence="5">The sequence shown here is derived from an EMBL/GenBank/DDBJ whole genome shotgun (WGS) entry which is preliminary data.</text>
</comment>
<keyword evidence="6" id="KW-1185">Reference proteome</keyword>
<dbReference type="PANTHER" id="PTHR43280">
    <property type="entry name" value="ARAC-FAMILY TRANSCRIPTIONAL REGULATOR"/>
    <property type="match status" value="1"/>
</dbReference>
<feature type="domain" description="HTH araC/xylS-type" evidence="4">
    <location>
        <begin position="86"/>
        <end position="190"/>
    </location>
</feature>
<dbReference type="Gene3D" id="1.10.10.60">
    <property type="entry name" value="Homeodomain-like"/>
    <property type="match status" value="1"/>
</dbReference>
<dbReference type="PROSITE" id="PS01124">
    <property type="entry name" value="HTH_ARAC_FAMILY_2"/>
    <property type="match status" value="1"/>
</dbReference>
<dbReference type="PANTHER" id="PTHR43280:SF28">
    <property type="entry name" value="HTH-TYPE TRANSCRIPTIONAL ACTIVATOR RHAS"/>
    <property type="match status" value="1"/>
</dbReference>
<evidence type="ECO:0000259" key="4">
    <source>
        <dbReference type="PROSITE" id="PS01124"/>
    </source>
</evidence>
<proteinExistence type="predicted"/>
<keyword evidence="2" id="KW-0238">DNA-binding</keyword>
<evidence type="ECO:0000313" key="6">
    <source>
        <dbReference type="Proteomes" id="UP000673975"/>
    </source>
</evidence>
<dbReference type="AlphaFoldDB" id="A0A8J7RK53"/>
<dbReference type="RefSeq" id="WP_210512640.1">
    <property type="nucleotide sequence ID" value="NZ_JAFIDN010000009.1"/>
</dbReference>
<dbReference type="GO" id="GO:0003700">
    <property type="term" value="F:DNA-binding transcription factor activity"/>
    <property type="evidence" value="ECO:0007669"/>
    <property type="project" value="InterPro"/>
</dbReference>
<accession>A0A8J7RK53</accession>
<keyword evidence="1" id="KW-0805">Transcription regulation</keyword>
<reference evidence="5" key="1">
    <citation type="submission" date="2021-02" db="EMBL/GenBank/DDBJ databases">
        <title>Natronogracilivirga saccharolytica gen. nov. sp. nov. a new anaerobic, haloalkiliphilic carbohydrate-fermenting bacterium from soda lake and proposing of Cyclonatronumiaceae fam. nov. in the phylum Balneolaeota.</title>
        <authorList>
            <person name="Zhilina T.N."/>
            <person name="Sorokin D.Y."/>
            <person name="Zavarzina D.G."/>
            <person name="Toshchakov S.V."/>
            <person name="Kublanov I.V."/>
        </authorList>
    </citation>
    <scope>NUCLEOTIDE SEQUENCE</scope>
    <source>
        <strain evidence="5">Z-1702</strain>
    </source>
</reference>
<dbReference type="GO" id="GO:0043565">
    <property type="term" value="F:sequence-specific DNA binding"/>
    <property type="evidence" value="ECO:0007669"/>
    <property type="project" value="InterPro"/>
</dbReference>
<evidence type="ECO:0000313" key="5">
    <source>
        <dbReference type="EMBL" id="MBP3193210.1"/>
    </source>
</evidence>
<evidence type="ECO:0000256" key="1">
    <source>
        <dbReference type="ARBA" id="ARBA00023015"/>
    </source>
</evidence>
<dbReference type="SUPFAM" id="SSF46689">
    <property type="entry name" value="Homeodomain-like"/>
    <property type="match status" value="1"/>
</dbReference>
<organism evidence="5 6">
    <name type="scientific">Natronogracilivirga saccharolytica</name>
    <dbReference type="NCBI Taxonomy" id="2812953"/>
    <lineage>
        <taxon>Bacteria</taxon>
        <taxon>Pseudomonadati</taxon>
        <taxon>Balneolota</taxon>
        <taxon>Balneolia</taxon>
        <taxon>Balneolales</taxon>
        <taxon>Cyclonatronaceae</taxon>
        <taxon>Natronogracilivirga</taxon>
    </lineage>
</organism>
<dbReference type="InterPro" id="IPR018060">
    <property type="entry name" value="HTH_AraC"/>
</dbReference>
<dbReference type="SMART" id="SM00342">
    <property type="entry name" value="HTH_ARAC"/>
    <property type="match status" value="1"/>
</dbReference>
<protein>
    <submittedName>
        <fullName evidence="5">AraC family transcriptional regulator</fullName>
    </submittedName>
</protein>
<name>A0A8J7RK53_9BACT</name>
<dbReference type="Pfam" id="PF12833">
    <property type="entry name" value="HTH_18"/>
    <property type="match status" value="1"/>
</dbReference>
<evidence type="ECO:0000256" key="3">
    <source>
        <dbReference type="ARBA" id="ARBA00023163"/>
    </source>
</evidence>
<keyword evidence="3" id="KW-0804">Transcription</keyword>
<evidence type="ECO:0000256" key="2">
    <source>
        <dbReference type="ARBA" id="ARBA00023125"/>
    </source>
</evidence>
<dbReference type="InterPro" id="IPR009057">
    <property type="entry name" value="Homeodomain-like_sf"/>
</dbReference>
<gene>
    <name evidence="5" type="ORF">NATSA_11085</name>
</gene>
<dbReference type="Proteomes" id="UP000673975">
    <property type="component" value="Unassembled WGS sequence"/>
</dbReference>
<sequence length="208" mass="24069">MIALKANTQREATKAKKKLYVKYMLSLRCEKNAKSELINLGLRHIISDNAIILLGNVTEDQLDALKENLKMAGLELLDEPDSMLIDRIITSIHEIVHDSDQLPNITYEEIINKKIVLGSEHILKIFSEVKGLSILHYIVLQKIEKVKELLLYSDLSLPEIAGRLHYKNKHSLTAQLRKFTGLTPDYFRKIKRKRERNLNRNQETSNRN</sequence>